<accession>A0ABS8SK07</accession>
<dbReference type="EMBL" id="JACEIK010000568">
    <property type="protein sequence ID" value="MCD7459211.1"/>
    <property type="molecule type" value="Genomic_DNA"/>
</dbReference>
<dbReference type="Proteomes" id="UP000823775">
    <property type="component" value="Unassembled WGS sequence"/>
</dbReference>
<comment type="caution">
    <text evidence="3">The sequence shown here is derived from an EMBL/GenBank/DDBJ whole genome shotgun (WGS) entry which is preliminary data.</text>
</comment>
<keyword evidence="2" id="KW-1133">Transmembrane helix</keyword>
<feature type="region of interest" description="Disordered" evidence="1">
    <location>
        <begin position="75"/>
        <end position="102"/>
    </location>
</feature>
<keyword evidence="2" id="KW-0812">Transmembrane</keyword>
<evidence type="ECO:0000313" key="3">
    <source>
        <dbReference type="EMBL" id="MCD7459211.1"/>
    </source>
</evidence>
<evidence type="ECO:0000256" key="1">
    <source>
        <dbReference type="SAM" id="MobiDB-lite"/>
    </source>
</evidence>
<reference evidence="3 4" key="1">
    <citation type="journal article" date="2021" name="BMC Genomics">
        <title>Datura genome reveals duplications of psychoactive alkaloid biosynthetic genes and high mutation rate following tissue culture.</title>
        <authorList>
            <person name="Rajewski A."/>
            <person name="Carter-House D."/>
            <person name="Stajich J."/>
            <person name="Litt A."/>
        </authorList>
    </citation>
    <scope>NUCLEOTIDE SEQUENCE [LARGE SCALE GENOMIC DNA]</scope>
    <source>
        <strain evidence="3">AR-01</strain>
    </source>
</reference>
<evidence type="ECO:0000313" key="4">
    <source>
        <dbReference type="Proteomes" id="UP000823775"/>
    </source>
</evidence>
<name>A0ABS8SK07_DATST</name>
<keyword evidence="2" id="KW-0472">Membrane</keyword>
<keyword evidence="4" id="KW-1185">Reference proteome</keyword>
<sequence>MADMRRTKREESVRQKFSLPALMVSSEQMRGRMERRNGGRSGGAVNGSISCGVAVKRERGLVVLDVFRSWVGAVDEEKKGEKKRGRRSWSSTRREERRRRGNGKRGLVVVAFMEGRRVVALGYYGLGYGLRMRVAG</sequence>
<proteinExistence type="predicted"/>
<evidence type="ECO:0000256" key="2">
    <source>
        <dbReference type="SAM" id="Phobius"/>
    </source>
</evidence>
<organism evidence="3 4">
    <name type="scientific">Datura stramonium</name>
    <name type="common">Jimsonweed</name>
    <name type="synonym">Common thornapple</name>
    <dbReference type="NCBI Taxonomy" id="4076"/>
    <lineage>
        <taxon>Eukaryota</taxon>
        <taxon>Viridiplantae</taxon>
        <taxon>Streptophyta</taxon>
        <taxon>Embryophyta</taxon>
        <taxon>Tracheophyta</taxon>
        <taxon>Spermatophyta</taxon>
        <taxon>Magnoliopsida</taxon>
        <taxon>eudicotyledons</taxon>
        <taxon>Gunneridae</taxon>
        <taxon>Pentapetalae</taxon>
        <taxon>asterids</taxon>
        <taxon>lamiids</taxon>
        <taxon>Solanales</taxon>
        <taxon>Solanaceae</taxon>
        <taxon>Solanoideae</taxon>
        <taxon>Datureae</taxon>
        <taxon>Datura</taxon>
    </lineage>
</organism>
<gene>
    <name evidence="3" type="ORF">HAX54_040322</name>
</gene>
<feature type="transmembrane region" description="Helical" evidence="2">
    <location>
        <begin position="107"/>
        <end position="126"/>
    </location>
</feature>
<protein>
    <submittedName>
        <fullName evidence="3">Uncharacterized protein</fullName>
    </submittedName>
</protein>